<keyword evidence="5" id="KW-0547">Nucleotide-binding</keyword>
<feature type="domain" description="HD" evidence="16">
    <location>
        <begin position="169"/>
        <end position="266"/>
    </location>
</feature>
<evidence type="ECO:0000256" key="2">
    <source>
        <dbReference type="ARBA" id="ARBA00013251"/>
    </source>
</evidence>
<dbReference type="CDD" id="cd05399">
    <property type="entry name" value="NT_Rel-Spo_like"/>
    <property type="match status" value="1"/>
</dbReference>
<evidence type="ECO:0000256" key="7">
    <source>
        <dbReference type="ARBA" id="ARBA00022840"/>
    </source>
</evidence>
<proteinExistence type="inferred from homology"/>
<sequence>MPDEARQPLAAAQSKPDSQAEQAAAPAAMPAESEKQAPAPTKGEPVAEKARPEPKPTPPAERPANAAPANQAPANQAPANQAPAKSAPAMRPAHTSQSRSASSNRVRARLARLGVQRSNPYNPVLEPLLRIVRSNDPKIETATLRQIEKAYQVAERWHRGQKRKSGDPYITHPLAVTTILAELGMDPATLMAGLLHDTVEDTEYGLDTLRRDFGDQVALLVDGVTKLDKVKFGEAAQAETVRKMVVAMAKDPRVLVIKLADRLHNMRTMRYLKREKQEKKARETLEIYAPLAHRLGMNTIKWELEDLAFAILYPKMYDEIVRLVAERAPKRDEYLAIVTDEVQADLRAARIKATVTGRPKHYYSVYQKMIVRGRDFAEIYDLVGIRVLVDTVRDCYAALGTVHARWNPVPGRFKDYIAMPKFNMYQSLHTTVIGPNGKPVELQIRTFDMHRRAEYGIAAHWKYKQEAVAGASKVRSDAPKSTGKDDHLNDMAWLRQLLDWQKETEDPGEFLESLRFDLSRNEVFVFTPKGDVIALPAGATPVDFSYAVHTEVGHRTIGARVNGRLVPLESTLDNGDLVEVFTSKAPGAGPSRDWLGFVKSPRARNKIRAWFSKERRDEAIEQGKDAIARAMRKQNLPIQRILTGDSLVTLAHEMRYPDISSLYAAIGEGHVTAQSVVQKLVQALGGADEANEDIAESAAPVRGRSKRRANADPGVMVKGVEDVWVKLARCCTPVPGDPIIGFVTRGSGVSVHRADCVNVDSLSQQPERILEVEWAPTQSSVFLVAIQVEALDRSRLLSDVTRVLSDQHVNILSAAVQTSRDRVATSRFTFEMGDPKHLGHVLKAVRGVEGVYDVYRVTSARRP</sequence>
<dbReference type="PROSITE" id="PS51831">
    <property type="entry name" value="HD"/>
    <property type="match status" value="1"/>
</dbReference>
<dbReference type="GO" id="GO:0005886">
    <property type="term" value="C:plasma membrane"/>
    <property type="evidence" value="ECO:0007669"/>
    <property type="project" value="TreeGrafter"/>
</dbReference>
<dbReference type="FunFam" id="3.30.460.10:FF:000001">
    <property type="entry name" value="GTP pyrophosphokinase RelA"/>
    <property type="match status" value="1"/>
</dbReference>
<dbReference type="NCBIfam" id="TIGR00691">
    <property type="entry name" value="spoT_relA"/>
    <property type="match status" value="1"/>
</dbReference>
<dbReference type="RefSeq" id="WP_161698687.1">
    <property type="nucleotide sequence ID" value="NZ_JAAAHS010000119.1"/>
</dbReference>
<accession>A0A964URH3</accession>
<organism evidence="18 19">
    <name type="scientific">Streptomyces boluensis</name>
    <dbReference type="NCBI Taxonomy" id="1775135"/>
    <lineage>
        <taxon>Bacteria</taxon>
        <taxon>Bacillati</taxon>
        <taxon>Actinomycetota</taxon>
        <taxon>Actinomycetes</taxon>
        <taxon>Kitasatosporales</taxon>
        <taxon>Streptomycetaceae</taxon>
        <taxon>Streptomyces</taxon>
    </lineage>
</organism>
<dbReference type="FunFam" id="3.30.70.260:FF:000003">
    <property type="entry name" value="GTP pyrophosphokinase RelA"/>
    <property type="match status" value="1"/>
</dbReference>
<feature type="compositionally biased region" description="Low complexity" evidence="14">
    <location>
        <begin position="19"/>
        <end position="31"/>
    </location>
</feature>
<keyword evidence="6" id="KW-0418">Kinase</keyword>
<dbReference type="EMBL" id="JAAAHS010000119">
    <property type="protein sequence ID" value="NBE53101.1"/>
    <property type="molecule type" value="Genomic_DNA"/>
</dbReference>
<feature type="domain" description="ACT" evidence="15">
    <location>
        <begin position="785"/>
        <end position="859"/>
    </location>
</feature>
<comment type="function">
    <text evidence="13">In eubacteria ppGpp (guanosine 3'-diphosphate 5'-diphosphate) is a mediator of the stringent response that coordinates a variety of cellular activities in response to changes in nutritional abundance.</text>
</comment>
<dbReference type="InterPro" id="IPR043519">
    <property type="entry name" value="NT_sf"/>
</dbReference>
<dbReference type="GO" id="GO:0016301">
    <property type="term" value="F:kinase activity"/>
    <property type="evidence" value="ECO:0007669"/>
    <property type="project" value="UniProtKB-KW"/>
</dbReference>
<dbReference type="InterPro" id="IPR004095">
    <property type="entry name" value="TGS"/>
</dbReference>
<evidence type="ECO:0000313" key="18">
    <source>
        <dbReference type="EMBL" id="NBE53101.1"/>
    </source>
</evidence>
<keyword evidence="8" id="KW-0342">GTP-binding</keyword>
<feature type="region of interest" description="Disordered" evidence="14">
    <location>
        <begin position="1"/>
        <end position="106"/>
    </location>
</feature>
<dbReference type="FunFam" id="1.10.3210.10:FF:000001">
    <property type="entry name" value="GTP pyrophosphokinase RelA"/>
    <property type="match status" value="1"/>
</dbReference>
<evidence type="ECO:0000256" key="1">
    <source>
        <dbReference type="ARBA" id="ARBA00004976"/>
    </source>
</evidence>
<keyword evidence="19" id="KW-1185">Reference proteome</keyword>
<evidence type="ECO:0000256" key="3">
    <source>
        <dbReference type="ARBA" id="ARBA00019852"/>
    </source>
</evidence>
<dbReference type="InterPro" id="IPR012675">
    <property type="entry name" value="Beta-grasp_dom_sf"/>
</dbReference>
<gene>
    <name evidence="18" type="ORF">GUY60_17070</name>
</gene>
<feature type="compositionally biased region" description="Basic and acidic residues" evidence="14">
    <location>
        <begin position="45"/>
        <end position="54"/>
    </location>
</feature>
<dbReference type="CDD" id="cd00077">
    <property type="entry name" value="HDc"/>
    <property type="match status" value="1"/>
</dbReference>
<dbReference type="Pfam" id="PF13291">
    <property type="entry name" value="ACT_4"/>
    <property type="match status" value="1"/>
</dbReference>
<dbReference type="Pfam" id="PF13328">
    <property type="entry name" value="HD_4"/>
    <property type="match status" value="1"/>
</dbReference>
<dbReference type="InterPro" id="IPR045865">
    <property type="entry name" value="ACT-like_dom_sf"/>
</dbReference>
<evidence type="ECO:0000256" key="5">
    <source>
        <dbReference type="ARBA" id="ARBA00022741"/>
    </source>
</evidence>
<evidence type="ECO:0000313" key="19">
    <source>
        <dbReference type="Proteomes" id="UP000598297"/>
    </source>
</evidence>
<dbReference type="InterPro" id="IPR003607">
    <property type="entry name" value="HD/PDEase_dom"/>
</dbReference>
<evidence type="ECO:0000256" key="10">
    <source>
        <dbReference type="ARBA" id="ARBA00032407"/>
    </source>
</evidence>
<evidence type="ECO:0000256" key="6">
    <source>
        <dbReference type="ARBA" id="ARBA00022777"/>
    </source>
</evidence>
<dbReference type="GO" id="GO:0008728">
    <property type="term" value="F:GTP diphosphokinase activity"/>
    <property type="evidence" value="ECO:0007669"/>
    <property type="project" value="UniProtKB-EC"/>
</dbReference>
<keyword evidence="4" id="KW-0808">Transferase</keyword>
<dbReference type="InterPro" id="IPR045600">
    <property type="entry name" value="RelA/SpoT_AH_RIS"/>
</dbReference>
<dbReference type="Pfam" id="PF19296">
    <property type="entry name" value="RelA_AH_RIS"/>
    <property type="match status" value="1"/>
</dbReference>
<dbReference type="PANTHER" id="PTHR21262">
    <property type="entry name" value="GUANOSINE-3',5'-BIS DIPHOSPHATE 3'-PYROPHOSPHOHYDROLASE"/>
    <property type="match status" value="1"/>
</dbReference>
<evidence type="ECO:0000256" key="8">
    <source>
        <dbReference type="ARBA" id="ARBA00023134"/>
    </source>
</evidence>
<dbReference type="SUPFAM" id="SSF81301">
    <property type="entry name" value="Nucleotidyltransferase"/>
    <property type="match status" value="1"/>
</dbReference>
<dbReference type="AlphaFoldDB" id="A0A964URH3"/>
<dbReference type="PROSITE" id="PS51880">
    <property type="entry name" value="TGS"/>
    <property type="match status" value="1"/>
</dbReference>
<dbReference type="SUPFAM" id="SSF81271">
    <property type="entry name" value="TGS-like"/>
    <property type="match status" value="1"/>
</dbReference>
<comment type="catalytic activity">
    <reaction evidence="12">
        <text>GTP + ATP = guanosine 3'-diphosphate 5'-triphosphate + AMP</text>
        <dbReference type="Rhea" id="RHEA:22088"/>
        <dbReference type="ChEBI" id="CHEBI:30616"/>
        <dbReference type="ChEBI" id="CHEBI:37565"/>
        <dbReference type="ChEBI" id="CHEBI:142410"/>
        <dbReference type="ChEBI" id="CHEBI:456215"/>
        <dbReference type="EC" id="2.7.6.5"/>
    </reaction>
</comment>
<dbReference type="InterPro" id="IPR033655">
    <property type="entry name" value="TGS_RelA/SpoT"/>
</dbReference>
<dbReference type="Gene3D" id="3.30.70.260">
    <property type="match status" value="1"/>
</dbReference>
<dbReference type="SUPFAM" id="SSF109604">
    <property type="entry name" value="HD-domain/PDEase-like"/>
    <property type="match status" value="1"/>
</dbReference>
<comment type="caution">
    <text evidence="18">The sequence shown here is derived from an EMBL/GenBank/DDBJ whole genome shotgun (WGS) entry which is preliminary data.</text>
</comment>
<dbReference type="InterPro" id="IPR002912">
    <property type="entry name" value="ACT_dom"/>
</dbReference>
<evidence type="ECO:0000256" key="11">
    <source>
        <dbReference type="ARBA" id="ARBA00033308"/>
    </source>
</evidence>
<feature type="compositionally biased region" description="Low complexity" evidence="14">
    <location>
        <begin position="62"/>
        <end position="89"/>
    </location>
</feature>
<evidence type="ECO:0000256" key="13">
    <source>
        <dbReference type="RuleBase" id="RU003847"/>
    </source>
</evidence>
<dbReference type="Gene3D" id="3.30.460.10">
    <property type="entry name" value="Beta Polymerase, domain 2"/>
    <property type="match status" value="1"/>
</dbReference>
<dbReference type="GO" id="GO:0005524">
    <property type="term" value="F:ATP binding"/>
    <property type="evidence" value="ECO:0007669"/>
    <property type="project" value="UniProtKB-KW"/>
</dbReference>
<dbReference type="InterPro" id="IPR012676">
    <property type="entry name" value="TGS-like"/>
</dbReference>
<comment type="similarity">
    <text evidence="13">Belongs to the relA/spoT family.</text>
</comment>
<dbReference type="OrthoDB" id="9805041at2"/>
<evidence type="ECO:0000256" key="14">
    <source>
        <dbReference type="SAM" id="MobiDB-lite"/>
    </source>
</evidence>
<dbReference type="SUPFAM" id="SSF55021">
    <property type="entry name" value="ACT-like"/>
    <property type="match status" value="1"/>
</dbReference>
<keyword evidence="7" id="KW-0067">ATP-binding</keyword>
<dbReference type="GO" id="GO:0005525">
    <property type="term" value="F:GTP binding"/>
    <property type="evidence" value="ECO:0007669"/>
    <property type="project" value="UniProtKB-KW"/>
</dbReference>
<evidence type="ECO:0000259" key="16">
    <source>
        <dbReference type="PROSITE" id="PS51831"/>
    </source>
</evidence>
<evidence type="ECO:0000256" key="9">
    <source>
        <dbReference type="ARBA" id="ARBA00029754"/>
    </source>
</evidence>
<dbReference type="Pfam" id="PF02824">
    <property type="entry name" value="TGS"/>
    <property type="match status" value="1"/>
</dbReference>
<dbReference type="Pfam" id="PF04607">
    <property type="entry name" value="RelA_SpoT"/>
    <property type="match status" value="1"/>
</dbReference>
<dbReference type="SMART" id="SM00471">
    <property type="entry name" value="HDc"/>
    <property type="match status" value="1"/>
</dbReference>
<dbReference type="GO" id="GO:0015969">
    <property type="term" value="P:guanosine tetraphosphate metabolic process"/>
    <property type="evidence" value="ECO:0007669"/>
    <property type="project" value="InterPro"/>
</dbReference>
<dbReference type="Proteomes" id="UP000598297">
    <property type="component" value="Unassembled WGS sequence"/>
</dbReference>
<dbReference type="CDD" id="cd01668">
    <property type="entry name" value="TGS_RSH"/>
    <property type="match status" value="1"/>
</dbReference>
<feature type="compositionally biased region" description="Low complexity" evidence="14">
    <location>
        <begin position="96"/>
        <end position="105"/>
    </location>
</feature>
<dbReference type="SMART" id="SM00954">
    <property type="entry name" value="RelA_SpoT"/>
    <property type="match status" value="1"/>
</dbReference>
<evidence type="ECO:0000256" key="4">
    <source>
        <dbReference type="ARBA" id="ARBA00022679"/>
    </source>
</evidence>
<protein>
    <recommendedName>
        <fullName evidence="3">GTP pyrophosphokinase</fullName>
        <ecNumber evidence="2">2.7.6.5</ecNumber>
    </recommendedName>
    <alternativeName>
        <fullName evidence="10">(p)ppGpp synthase</fullName>
    </alternativeName>
    <alternativeName>
        <fullName evidence="9">ATP:GTP 3'-pyrophosphotransferase</fullName>
    </alternativeName>
    <alternativeName>
        <fullName evidence="11">ppGpp synthase I</fullName>
    </alternativeName>
</protein>
<reference evidence="18" key="1">
    <citation type="submission" date="2020-01" db="EMBL/GenBank/DDBJ databases">
        <title>Whole-genome analyses of novel actinobacteria.</title>
        <authorList>
            <person name="Sahin N."/>
        </authorList>
    </citation>
    <scope>NUCLEOTIDE SEQUENCE</scope>
    <source>
        <strain evidence="18">YC537</strain>
    </source>
</reference>
<dbReference type="InterPro" id="IPR007685">
    <property type="entry name" value="RelA_SpoT"/>
</dbReference>
<dbReference type="EC" id="2.7.6.5" evidence="2"/>
<dbReference type="CDD" id="cd04876">
    <property type="entry name" value="ACT_RelA-SpoT"/>
    <property type="match status" value="1"/>
</dbReference>
<feature type="domain" description="TGS" evidence="17">
    <location>
        <begin position="521"/>
        <end position="582"/>
    </location>
</feature>
<dbReference type="PANTHER" id="PTHR21262:SF31">
    <property type="entry name" value="GTP PYROPHOSPHOKINASE"/>
    <property type="match status" value="1"/>
</dbReference>
<evidence type="ECO:0000259" key="15">
    <source>
        <dbReference type="PROSITE" id="PS51671"/>
    </source>
</evidence>
<dbReference type="FunFam" id="3.10.20.30:FF:000002">
    <property type="entry name" value="GTP pyrophosphokinase (RelA/SpoT)"/>
    <property type="match status" value="1"/>
</dbReference>
<evidence type="ECO:0000259" key="17">
    <source>
        <dbReference type="PROSITE" id="PS51880"/>
    </source>
</evidence>
<dbReference type="Gene3D" id="3.10.20.30">
    <property type="match status" value="1"/>
</dbReference>
<dbReference type="InterPro" id="IPR006674">
    <property type="entry name" value="HD_domain"/>
</dbReference>
<dbReference type="PROSITE" id="PS51671">
    <property type="entry name" value="ACT"/>
    <property type="match status" value="1"/>
</dbReference>
<comment type="pathway">
    <text evidence="1">Purine metabolism; ppGpp biosynthesis; ppGpp from GTP: step 1/2.</text>
</comment>
<dbReference type="InterPro" id="IPR004811">
    <property type="entry name" value="RelA/Spo_fam"/>
</dbReference>
<evidence type="ECO:0000256" key="12">
    <source>
        <dbReference type="ARBA" id="ARBA00048244"/>
    </source>
</evidence>
<name>A0A964URH3_9ACTN</name>
<dbReference type="Gene3D" id="1.10.3210.10">
    <property type="entry name" value="Hypothetical protein af1432"/>
    <property type="match status" value="1"/>
</dbReference>